<comment type="pathway">
    <text evidence="1">Amino-acid biosynthesis; L-arginine biosynthesis; N(2)-acetyl-L-ornithine from L-glutamate: step 1/4.</text>
</comment>
<proteinExistence type="inferred from homology"/>
<dbReference type="InterPro" id="IPR001048">
    <property type="entry name" value="Asp/Glu/Uridylate_kinase"/>
</dbReference>
<name>A0A2P6U497_CHLSO</name>
<sequence length="592" mass="63928">MPPSRLFEAGLRSSSCCPTSCLTQRAAWLAPPHRWLQARARRQRPQPCAAEQAAAAAAAAPAPSASAASLPGPVPRVLRERDYGALDKSQFSLFVQFFRQASPYIEGHRGRTFVLAIPGEVIEQKDILHSLLEDVALLHGLGVKLVIVIGARPQINRAVRERGAEPQYAHGYRVTDPASLQAAIQAAGHARMEIESRLSKGPAVTMVRRHARGGDGSQHYGPALQTVSGNYVAAKRKGVVGGVDYQLTGMVRFVQSDAVRRQLNSGCVVLLSNLGFSAAGEVLNCDIYTVAARAAIDLKADKLIVMTTPDSQPLHLPLWLPLSDAEAMLRRMAPEGEHAGLLDDDLQRGYASGSESSGGGSGAAARQGSSDIDMDFDRWYDLGLPAPLLAACAVCRSGVKRAHLVDARMDGGLLLELYSRDGVGCMISTDFYEGIRRAGLQDLSSIQELLRPLEERGVLVKRSEEQLLSELPFFTVLERESKVLGCAAMKPLGCNEEGAEVAELAAFCVHPAYRGGGKGDSLLEYLEADAAQQGIQRLVLLTTRTADWFEQRGFRHAGAAHLSALLPEARRQRVDPYRNSQLFSKALATKKG</sequence>
<evidence type="ECO:0000256" key="6">
    <source>
        <dbReference type="ARBA" id="ARBA00048372"/>
    </source>
</evidence>
<dbReference type="GO" id="GO:0006526">
    <property type="term" value="P:L-arginine biosynthetic process"/>
    <property type="evidence" value="ECO:0007669"/>
    <property type="project" value="UniProtKB-UniPathway"/>
</dbReference>
<reference evidence="8 9" key="1">
    <citation type="journal article" date="2018" name="Plant J.">
        <title>Genome sequences of Chlorella sorokiniana UTEX 1602 and Micractinium conductrix SAG 241.80: implications to maltose excretion by a green alga.</title>
        <authorList>
            <person name="Arriola M.B."/>
            <person name="Velmurugan N."/>
            <person name="Zhang Y."/>
            <person name="Plunkett M.H."/>
            <person name="Hondzo H."/>
            <person name="Barney B.M."/>
        </authorList>
    </citation>
    <scope>NUCLEOTIDE SEQUENCE [LARGE SCALE GENOMIC DNA]</scope>
    <source>
        <strain evidence="9">UTEX 1602</strain>
    </source>
</reference>
<dbReference type="InterPro" id="IPR000182">
    <property type="entry name" value="GNAT_dom"/>
</dbReference>
<dbReference type="InterPro" id="IPR036393">
    <property type="entry name" value="AceGlu_kinase-like_sf"/>
</dbReference>
<dbReference type="EMBL" id="LHPG02000001">
    <property type="protein sequence ID" value="PRW61134.1"/>
    <property type="molecule type" value="Genomic_DNA"/>
</dbReference>
<comment type="caution">
    <text evidence="8">The sequence shown here is derived from an EMBL/GenBank/DDBJ whole genome shotgun (WGS) entry which is preliminary data.</text>
</comment>
<dbReference type="CDD" id="cd04301">
    <property type="entry name" value="NAT_SF"/>
    <property type="match status" value="1"/>
</dbReference>
<protein>
    <recommendedName>
        <fullName evidence="3">amino-acid N-acetyltransferase</fullName>
        <ecNumber evidence="3">2.3.1.1</ecNumber>
    </recommendedName>
</protein>
<dbReference type="SUPFAM" id="SSF55729">
    <property type="entry name" value="Acyl-CoA N-acyltransferases (Nat)"/>
    <property type="match status" value="1"/>
</dbReference>
<dbReference type="SUPFAM" id="SSF53633">
    <property type="entry name" value="Carbamate kinase-like"/>
    <property type="match status" value="2"/>
</dbReference>
<comment type="similarity">
    <text evidence="2">Belongs to the acetyltransferase family. ArgA subfamily.</text>
</comment>
<dbReference type="GO" id="GO:0004042">
    <property type="term" value="F:L-glutamate N-acetyltransferase activity"/>
    <property type="evidence" value="ECO:0007669"/>
    <property type="project" value="InterPro"/>
</dbReference>
<dbReference type="Proteomes" id="UP000239899">
    <property type="component" value="Unassembled WGS sequence"/>
</dbReference>
<evidence type="ECO:0000256" key="5">
    <source>
        <dbReference type="ARBA" id="ARBA00023315"/>
    </source>
</evidence>
<dbReference type="InterPro" id="IPR016181">
    <property type="entry name" value="Acyl_CoA_acyltransferase"/>
</dbReference>
<keyword evidence="5" id="KW-0012">Acyltransferase</keyword>
<evidence type="ECO:0000256" key="1">
    <source>
        <dbReference type="ARBA" id="ARBA00004925"/>
    </source>
</evidence>
<comment type="catalytic activity">
    <reaction evidence="6">
        <text>L-glutamate + acetyl-CoA = N-acetyl-L-glutamate + CoA + H(+)</text>
        <dbReference type="Rhea" id="RHEA:24292"/>
        <dbReference type="ChEBI" id="CHEBI:15378"/>
        <dbReference type="ChEBI" id="CHEBI:29985"/>
        <dbReference type="ChEBI" id="CHEBI:44337"/>
        <dbReference type="ChEBI" id="CHEBI:57287"/>
        <dbReference type="ChEBI" id="CHEBI:57288"/>
        <dbReference type="EC" id="2.3.1.1"/>
    </reaction>
</comment>
<keyword evidence="4" id="KW-0808">Transferase</keyword>
<dbReference type="AlphaFoldDB" id="A0A2P6U497"/>
<organism evidence="8 9">
    <name type="scientific">Chlorella sorokiniana</name>
    <name type="common">Freshwater green alga</name>
    <dbReference type="NCBI Taxonomy" id="3076"/>
    <lineage>
        <taxon>Eukaryota</taxon>
        <taxon>Viridiplantae</taxon>
        <taxon>Chlorophyta</taxon>
        <taxon>core chlorophytes</taxon>
        <taxon>Trebouxiophyceae</taxon>
        <taxon>Chlorellales</taxon>
        <taxon>Chlorellaceae</taxon>
        <taxon>Chlorella clade</taxon>
        <taxon>Chlorella</taxon>
    </lineage>
</organism>
<evidence type="ECO:0000259" key="7">
    <source>
        <dbReference type="PROSITE" id="PS51186"/>
    </source>
</evidence>
<dbReference type="InterPro" id="IPR010167">
    <property type="entry name" value="NH2A_AcTrfase"/>
</dbReference>
<dbReference type="Gene3D" id="3.40.630.30">
    <property type="match status" value="1"/>
</dbReference>
<dbReference type="PANTHER" id="PTHR30602">
    <property type="entry name" value="AMINO-ACID ACETYLTRANSFERASE"/>
    <property type="match status" value="1"/>
</dbReference>
<evidence type="ECO:0000256" key="4">
    <source>
        <dbReference type="ARBA" id="ARBA00022679"/>
    </source>
</evidence>
<dbReference type="NCBIfam" id="TIGR01890">
    <property type="entry name" value="N-Ac-Glu-synth"/>
    <property type="match status" value="1"/>
</dbReference>
<evidence type="ECO:0000313" key="8">
    <source>
        <dbReference type="EMBL" id="PRW61134.1"/>
    </source>
</evidence>
<dbReference type="PANTHER" id="PTHR30602:SF12">
    <property type="entry name" value="AMINO-ACID ACETYLTRANSFERASE NAGS1, CHLOROPLASTIC-RELATED"/>
    <property type="match status" value="1"/>
</dbReference>
<dbReference type="Pfam" id="PF00696">
    <property type="entry name" value="AA_kinase"/>
    <property type="match status" value="1"/>
</dbReference>
<evidence type="ECO:0000313" key="9">
    <source>
        <dbReference type="Proteomes" id="UP000239899"/>
    </source>
</evidence>
<accession>A0A2P6U497</accession>
<dbReference type="UniPathway" id="UPA00068">
    <property type="reaction ID" value="UER00106"/>
</dbReference>
<evidence type="ECO:0000256" key="3">
    <source>
        <dbReference type="ARBA" id="ARBA00012697"/>
    </source>
</evidence>
<keyword evidence="9" id="KW-1185">Reference proteome</keyword>
<dbReference type="PROSITE" id="PS51186">
    <property type="entry name" value="GNAT"/>
    <property type="match status" value="1"/>
</dbReference>
<dbReference type="Gene3D" id="3.40.1160.10">
    <property type="entry name" value="Acetylglutamate kinase-like"/>
    <property type="match status" value="1"/>
</dbReference>
<dbReference type="HAMAP" id="MF_01105">
    <property type="entry name" value="N_acetyl_glu_synth"/>
    <property type="match status" value="1"/>
</dbReference>
<feature type="domain" description="N-acetyltransferase" evidence="7">
    <location>
        <begin position="433"/>
        <end position="588"/>
    </location>
</feature>
<gene>
    <name evidence="8" type="ORF">C2E21_0117</name>
</gene>
<evidence type="ECO:0000256" key="2">
    <source>
        <dbReference type="ARBA" id="ARBA00009145"/>
    </source>
</evidence>
<dbReference type="EC" id="2.3.1.1" evidence="3"/>
<dbReference type="Pfam" id="PF13508">
    <property type="entry name" value="Acetyltransf_7"/>
    <property type="match status" value="1"/>
</dbReference>
<dbReference type="OrthoDB" id="438291at2759"/>
<dbReference type="GO" id="GO:0005737">
    <property type="term" value="C:cytoplasm"/>
    <property type="evidence" value="ECO:0007669"/>
    <property type="project" value="InterPro"/>
</dbReference>
<dbReference type="STRING" id="3076.A0A2P6U497"/>